<keyword evidence="10" id="KW-0238">DNA-binding</keyword>
<comment type="catalytic activity">
    <reaction evidence="15">
        <text>2'-deoxyribonucleotide-(2'-deoxyribose 5'-phosphate)-2'-deoxyribonucleotide-DNA = a 3'-end 2'-deoxyribonucleotide-(2,3-dehydro-2,3-deoxyribose 5'-phosphate)-DNA + a 5'-end 5'-phospho-2'-deoxyribonucleoside-DNA + H(+)</text>
        <dbReference type="Rhea" id="RHEA:66592"/>
        <dbReference type="Rhea" id="RHEA-COMP:13180"/>
        <dbReference type="Rhea" id="RHEA-COMP:16897"/>
        <dbReference type="Rhea" id="RHEA-COMP:17067"/>
        <dbReference type="ChEBI" id="CHEBI:15378"/>
        <dbReference type="ChEBI" id="CHEBI:136412"/>
        <dbReference type="ChEBI" id="CHEBI:157695"/>
        <dbReference type="ChEBI" id="CHEBI:167181"/>
        <dbReference type="EC" id="4.2.99.18"/>
    </reaction>
</comment>
<evidence type="ECO:0000256" key="13">
    <source>
        <dbReference type="ARBA" id="ARBA00023268"/>
    </source>
</evidence>
<evidence type="ECO:0000256" key="1">
    <source>
        <dbReference type="ARBA" id="ARBA00001668"/>
    </source>
</evidence>
<dbReference type="InterPro" id="IPR015887">
    <property type="entry name" value="DNA_glyclase_Znf_dom_DNA_BS"/>
</dbReference>
<evidence type="ECO:0000256" key="12">
    <source>
        <dbReference type="ARBA" id="ARBA00023239"/>
    </source>
</evidence>
<dbReference type="InterPro" id="IPR012319">
    <property type="entry name" value="FPG_cat"/>
</dbReference>
<sequence length="211" mass="22897">MALVAHLGMSGQFLVAQKDRPEPGHVRARFKLKRGLKSHELAFCDQRTFGWLSVEQLSDGVPTSALHIAVDPFDVAFDRDAVIAAMKSRKAAIKSVILNQEIMSGVGNIYADESLWRAKIHPEIAACDLSVKKIGSLVDAATQVMAEAVEVGGTSFDAMYINVNGESGFFETALAAYGQEGEPCPRCGRGIKRIAFANRSSHFCPKCQVKL</sequence>
<dbReference type="SUPFAM" id="SSF81624">
    <property type="entry name" value="N-terminal domain of MutM-like DNA repair proteins"/>
    <property type="match status" value="1"/>
</dbReference>
<evidence type="ECO:0000256" key="14">
    <source>
        <dbReference type="ARBA" id="ARBA00023295"/>
    </source>
</evidence>
<dbReference type="PANTHER" id="PTHR22993:SF9">
    <property type="entry name" value="FORMAMIDOPYRIMIDINE-DNA GLYCOSYLASE"/>
    <property type="match status" value="1"/>
</dbReference>
<evidence type="ECO:0000256" key="2">
    <source>
        <dbReference type="ARBA" id="ARBA00001947"/>
    </source>
</evidence>
<name>A0A6J6SB07_9ZZZZ</name>
<evidence type="ECO:0000259" key="17">
    <source>
        <dbReference type="PROSITE" id="PS51068"/>
    </source>
</evidence>
<dbReference type="InterPro" id="IPR010663">
    <property type="entry name" value="Znf_FPG/IleRS"/>
</dbReference>
<keyword evidence="6" id="KW-0227">DNA damage</keyword>
<dbReference type="GO" id="GO:0006284">
    <property type="term" value="P:base-excision repair"/>
    <property type="evidence" value="ECO:0007669"/>
    <property type="project" value="InterPro"/>
</dbReference>
<dbReference type="SMART" id="SM01232">
    <property type="entry name" value="H2TH"/>
    <property type="match status" value="1"/>
</dbReference>
<dbReference type="Pfam" id="PF06827">
    <property type="entry name" value="zf-FPG_IleRS"/>
    <property type="match status" value="1"/>
</dbReference>
<keyword evidence="13" id="KW-0511">Multifunctional enzyme</keyword>
<accession>A0A6J6SB07</accession>
<dbReference type="PROSITE" id="PS51068">
    <property type="entry name" value="FPG_CAT"/>
    <property type="match status" value="1"/>
</dbReference>
<evidence type="ECO:0000256" key="11">
    <source>
        <dbReference type="ARBA" id="ARBA00023204"/>
    </source>
</evidence>
<dbReference type="GO" id="GO:0140078">
    <property type="term" value="F:class I DNA-(apurinic or apyrimidinic site) endonuclease activity"/>
    <property type="evidence" value="ECO:0007669"/>
    <property type="project" value="UniProtKB-EC"/>
</dbReference>
<evidence type="ECO:0000313" key="18">
    <source>
        <dbReference type="EMBL" id="CAB4731932.1"/>
    </source>
</evidence>
<proteinExistence type="inferred from homology"/>
<keyword evidence="14" id="KW-0326">Glycosidase</keyword>
<feature type="domain" description="FPG-type" evidence="16">
    <location>
        <begin position="175"/>
        <end position="209"/>
    </location>
</feature>
<dbReference type="PROSITE" id="PS01242">
    <property type="entry name" value="ZF_FPG_1"/>
    <property type="match status" value="1"/>
</dbReference>
<dbReference type="GO" id="GO:0034039">
    <property type="term" value="F:8-oxo-7,8-dihydroguanine DNA N-glycosylase activity"/>
    <property type="evidence" value="ECO:0007669"/>
    <property type="project" value="TreeGrafter"/>
</dbReference>
<keyword evidence="8" id="KW-0378">Hydrolase</keyword>
<evidence type="ECO:0000256" key="6">
    <source>
        <dbReference type="ARBA" id="ARBA00022763"/>
    </source>
</evidence>
<comment type="subunit">
    <text evidence="4">Monomer.</text>
</comment>
<comment type="similarity">
    <text evidence="3">Belongs to the FPG family.</text>
</comment>
<evidence type="ECO:0000256" key="3">
    <source>
        <dbReference type="ARBA" id="ARBA00009409"/>
    </source>
</evidence>
<dbReference type="FunFam" id="1.10.8.50:FF:000003">
    <property type="entry name" value="Formamidopyrimidine-DNA glycosylase"/>
    <property type="match status" value="1"/>
</dbReference>
<keyword evidence="7" id="KW-0863">Zinc-finger</keyword>
<organism evidence="18">
    <name type="scientific">freshwater metagenome</name>
    <dbReference type="NCBI Taxonomy" id="449393"/>
    <lineage>
        <taxon>unclassified sequences</taxon>
        <taxon>metagenomes</taxon>
        <taxon>ecological metagenomes</taxon>
    </lineage>
</organism>
<dbReference type="GO" id="GO:0008270">
    <property type="term" value="F:zinc ion binding"/>
    <property type="evidence" value="ECO:0007669"/>
    <property type="project" value="UniProtKB-KW"/>
</dbReference>
<evidence type="ECO:0000256" key="5">
    <source>
        <dbReference type="ARBA" id="ARBA00022723"/>
    </source>
</evidence>
<dbReference type="Gene3D" id="3.20.190.10">
    <property type="entry name" value="MutM-like, N-terminal"/>
    <property type="match status" value="1"/>
</dbReference>
<evidence type="ECO:0000259" key="16">
    <source>
        <dbReference type="PROSITE" id="PS51066"/>
    </source>
</evidence>
<evidence type="ECO:0000256" key="10">
    <source>
        <dbReference type="ARBA" id="ARBA00023125"/>
    </source>
</evidence>
<dbReference type="PROSITE" id="PS51066">
    <property type="entry name" value="ZF_FPG_2"/>
    <property type="match status" value="1"/>
</dbReference>
<dbReference type="SUPFAM" id="SSF46946">
    <property type="entry name" value="S13-like H2TH domain"/>
    <property type="match status" value="1"/>
</dbReference>
<feature type="domain" description="Formamidopyrimidine-DNA glycosylase catalytic" evidence="17">
    <location>
        <begin position="1"/>
        <end position="50"/>
    </location>
</feature>
<dbReference type="InterPro" id="IPR015886">
    <property type="entry name" value="H2TH_FPG"/>
</dbReference>
<dbReference type="NCBIfam" id="TIGR00577">
    <property type="entry name" value="fpg"/>
    <property type="match status" value="1"/>
</dbReference>
<dbReference type="Pfam" id="PF06831">
    <property type="entry name" value="H2TH"/>
    <property type="match status" value="1"/>
</dbReference>
<gene>
    <name evidence="18" type="ORF">UFOPK2689_01232</name>
</gene>
<comment type="catalytic activity">
    <reaction evidence="1">
        <text>Hydrolysis of DNA containing ring-opened 7-methylguanine residues, releasing 2,6-diamino-4-hydroxy-5-(N-methyl)formamidopyrimidine.</text>
        <dbReference type="EC" id="3.2.2.23"/>
    </reaction>
</comment>
<dbReference type="InterPro" id="IPR035937">
    <property type="entry name" value="FPG_N"/>
</dbReference>
<dbReference type="InterPro" id="IPR000214">
    <property type="entry name" value="Znf_DNA_glyclase/AP_lyase"/>
</dbReference>
<keyword evidence="11" id="KW-0234">DNA repair</keyword>
<dbReference type="NCBIfam" id="NF002211">
    <property type="entry name" value="PRK01103.1"/>
    <property type="match status" value="1"/>
</dbReference>
<dbReference type="InterPro" id="IPR020629">
    <property type="entry name" value="FPG_Glyclase"/>
</dbReference>
<evidence type="ECO:0000256" key="7">
    <source>
        <dbReference type="ARBA" id="ARBA00022771"/>
    </source>
</evidence>
<keyword evidence="5" id="KW-0479">Metal-binding</keyword>
<reference evidence="18" key="1">
    <citation type="submission" date="2020-05" db="EMBL/GenBank/DDBJ databases">
        <authorList>
            <person name="Chiriac C."/>
            <person name="Salcher M."/>
            <person name="Ghai R."/>
            <person name="Kavagutti S V."/>
        </authorList>
    </citation>
    <scope>NUCLEOTIDE SEQUENCE</scope>
</reference>
<dbReference type="AlphaFoldDB" id="A0A6J6SB07"/>
<evidence type="ECO:0000256" key="15">
    <source>
        <dbReference type="ARBA" id="ARBA00044632"/>
    </source>
</evidence>
<dbReference type="Pfam" id="PF01149">
    <property type="entry name" value="Fapy_DNA_glyco"/>
    <property type="match status" value="1"/>
</dbReference>
<dbReference type="SUPFAM" id="SSF57716">
    <property type="entry name" value="Glucocorticoid receptor-like (DNA-binding domain)"/>
    <property type="match status" value="1"/>
</dbReference>
<protein>
    <submittedName>
        <fullName evidence="18">Unannotated protein</fullName>
    </submittedName>
</protein>
<dbReference type="EMBL" id="CAEZYL010000120">
    <property type="protein sequence ID" value="CAB4731932.1"/>
    <property type="molecule type" value="Genomic_DNA"/>
</dbReference>
<keyword evidence="9" id="KW-0862">Zinc</keyword>
<comment type="cofactor">
    <cofactor evidence="2">
        <name>Zn(2+)</name>
        <dbReference type="ChEBI" id="CHEBI:29105"/>
    </cofactor>
</comment>
<evidence type="ECO:0000256" key="4">
    <source>
        <dbReference type="ARBA" id="ARBA00011245"/>
    </source>
</evidence>
<dbReference type="InterPro" id="IPR010979">
    <property type="entry name" value="Ribosomal_uS13-like_H2TH"/>
</dbReference>
<evidence type="ECO:0000256" key="9">
    <source>
        <dbReference type="ARBA" id="ARBA00022833"/>
    </source>
</evidence>
<evidence type="ECO:0000256" key="8">
    <source>
        <dbReference type="ARBA" id="ARBA00022801"/>
    </source>
</evidence>
<dbReference type="PANTHER" id="PTHR22993">
    <property type="entry name" value="FORMAMIDOPYRIMIDINE-DNA GLYCOSYLASE"/>
    <property type="match status" value="1"/>
</dbReference>
<dbReference type="GO" id="GO:0003684">
    <property type="term" value="F:damaged DNA binding"/>
    <property type="evidence" value="ECO:0007669"/>
    <property type="project" value="InterPro"/>
</dbReference>
<keyword evidence="12" id="KW-0456">Lyase</keyword>
<dbReference type="Gene3D" id="1.10.8.50">
    <property type="match status" value="1"/>
</dbReference>